<evidence type="ECO:0000256" key="1">
    <source>
        <dbReference type="SAM" id="MobiDB-lite"/>
    </source>
</evidence>
<dbReference type="Proteomes" id="UP000268658">
    <property type="component" value="Chromosome"/>
</dbReference>
<evidence type="ECO:0000256" key="2">
    <source>
        <dbReference type="SAM" id="SignalP"/>
    </source>
</evidence>
<dbReference type="PROSITE" id="PS51257">
    <property type="entry name" value="PROKAR_LIPOPROTEIN"/>
    <property type="match status" value="1"/>
</dbReference>
<organism evidence="3 4">
    <name type="scientific">Actinomyces viscosus</name>
    <dbReference type="NCBI Taxonomy" id="1656"/>
    <lineage>
        <taxon>Bacteria</taxon>
        <taxon>Bacillati</taxon>
        <taxon>Actinomycetota</taxon>
        <taxon>Actinomycetes</taxon>
        <taxon>Actinomycetales</taxon>
        <taxon>Actinomycetaceae</taxon>
        <taxon>Actinomyces</taxon>
    </lineage>
</organism>
<name>A0A3S4V4G4_ACTVI</name>
<feature type="chain" id="PRO_5018537365" description="Lipoprotein" evidence="2">
    <location>
        <begin position="25"/>
        <end position="201"/>
    </location>
</feature>
<protein>
    <recommendedName>
        <fullName evidence="5">Lipoprotein</fullName>
    </recommendedName>
</protein>
<gene>
    <name evidence="3" type="ORF">NCTC10951_02880</name>
</gene>
<dbReference type="KEGG" id="avc:NCTC10951_02880"/>
<feature type="signal peptide" evidence="2">
    <location>
        <begin position="1"/>
        <end position="24"/>
    </location>
</feature>
<feature type="region of interest" description="Disordered" evidence="1">
    <location>
        <begin position="28"/>
        <end position="70"/>
    </location>
</feature>
<dbReference type="RefSeq" id="WP_232023122.1">
    <property type="nucleotide sequence ID" value="NZ_JASPER010000025.1"/>
</dbReference>
<evidence type="ECO:0000313" key="4">
    <source>
        <dbReference type="Proteomes" id="UP000268658"/>
    </source>
</evidence>
<accession>A0A3S4V4G4</accession>
<proteinExistence type="predicted"/>
<keyword evidence="2" id="KW-0732">Signal</keyword>
<sequence>MMSVSQRVLAVVSAVGLTATLASCQLGGGSDSKEAGASTSASAPKSAQAGGSGDGAANGSNTTSIDGKPGTVALNSVSGTGTTVTVMFSVTNNDKNNDMWIYDSFSDGDDSVPQPSGKASPGGSTNNADGLTLIEPSSSNVYRVSYDSQGGCLCSSDLAEYVKPGQTIALQATFSGVPADVKSVTVTIPNGGTFNNVAVSR</sequence>
<evidence type="ECO:0008006" key="5">
    <source>
        <dbReference type="Google" id="ProtNLM"/>
    </source>
</evidence>
<dbReference type="EMBL" id="LR134477">
    <property type="protein sequence ID" value="VEI18752.1"/>
    <property type="molecule type" value="Genomic_DNA"/>
</dbReference>
<dbReference type="AlphaFoldDB" id="A0A3S4V4G4"/>
<reference evidence="3 4" key="1">
    <citation type="submission" date="2018-12" db="EMBL/GenBank/DDBJ databases">
        <authorList>
            <consortium name="Pathogen Informatics"/>
        </authorList>
    </citation>
    <scope>NUCLEOTIDE SEQUENCE [LARGE SCALE GENOMIC DNA]</scope>
    <source>
        <strain evidence="3 4">NCTC10951</strain>
    </source>
</reference>
<evidence type="ECO:0000313" key="3">
    <source>
        <dbReference type="EMBL" id="VEI18752.1"/>
    </source>
</evidence>
<feature type="region of interest" description="Disordered" evidence="1">
    <location>
        <begin position="101"/>
        <end position="129"/>
    </location>
</feature>